<feature type="compositionally biased region" description="Basic and acidic residues" evidence="5">
    <location>
        <begin position="407"/>
        <end position="428"/>
    </location>
</feature>
<evidence type="ECO:0000313" key="7">
    <source>
        <dbReference type="EMBL" id="MEZ8055679.1"/>
    </source>
</evidence>
<evidence type="ECO:0000256" key="5">
    <source>
        <dbReference type="SAM" id="MobiDB-lite"/>
    </source>
</evidence>
<gene>
    <name evidence="7" type="ORF">ACED57_21440</name>
</gene>
<evidence type="ECO:0000256" key="2">
    <source>
        <dbReference type="ARBA" id="ARBA00022908"/>
    </source>
</evidence>
<reference evidence="7 8" key="1">
    <citation type="submission" date="2024-06" db="EMBL/GenBank/DDBJ databases">
        <authorList>
            <person name="Steensen K."/>
            <person name="Seneca J."/>
            <person name="Bartlau N."/>
            <person name="Yu A.X."/>
            <person name="Polz M.F."/>
        </authorList>
    </citation>
    <scope>NUCLEOTIDE SEQUENCE [LARGE SCALE GENOMIC DNA]</scope>
    <source>
        <strain evidence="7 8">1F9</strain>
    </source>
</reference>
<feature type="domain" description="Tyr recombinase" evidence="6">
    <location>
        <begin position="173"/>
        <end position="383"/>
    </location>
</feature>
<keyword evidence="4" id="KW-0233">DNA recombination</keyword>
<dbReference type="InterPro" id="IPR010998">
    <property type="entry name" value="Integrase_recombinase_N"/>
</dbReference>
<sequence length="454" mass="53779">MYEYQTKGLAIYRQNHTKSIYVRLRIDGKEIKRSLKTSDIVEARSRAWALKFEYEGRATAGLPIFETKELSVKKAFEMVVADLDNKKPQKSIYHDYRYVINNFIIPHFKRKSIKELTTKNIRQYFESLELSGTRYNINKTCFSRLFLMLEEEELLKKSEFPTLPKKIEKKRTEDRDTFSPDDLDLILAELENYHATGKQNQLSVDIKKTLYHYFIFLLETGVRPGEEVYHLKFKDIKKGSENYYLYVTKGKTQRYNKNGRRISLSKKALDSLIEIARIQNPDHTITEKNFINIDRLILENSNNKVPCYSSQFNKFKNYLAKKKVELKNYVLYSCRHTFITTRLAQGVDIYLVAKYVGNSVETIQNFYDDYKLHNQTHIDQLTGRNRHKENWDEYNKIMREQASQDVIRGDRPLSPDEEEQRTQEDVEAYKLIQPEDSGLPPRYEDFYDSDGEPL</sequence>
<dbReference type="PROSITE" id="PS51898">
    <property type="entry name" value="TYR_RECOMBINASE"/>
    <property type="match status" value="1"/>
</dbReference>
<dbReference type="InterPro" id="IPR013762">
    <property type="entry name" value="Integrase-like_cat_sf"/>
</dbReference>
<evidence type="ECO:0000256" key="3">
    <source>
        <dbReference type="ARBA" id="ARBA00023125"/>
    </source>
</evidence>
<dbReference type="InterPro" id="IPR011010">
    <property type="entry name" value="DNA_brk_join_enz"/>
</dbReference>
<dbReference type="Proteomes" id="UP001569175">
    <property type="component" value="Unassembled WGS sequence"/>
</dbReference>
<evidence type="ECO:0000259" key="6">
    <source>
        <dbReference type="PROSITE" id="PS51898"/>
    </source>
</evidence>
<evidence type="ECO:0000313" key="8">
    <source>
        <dbReference type="Proteomes" id="UP001569175"/>
    </source>
</evidence>
<keyword evidence="2" id="KW-0229">DNA integration</keyword>
<keyword evidence="3" id="KW-0238">DNA-binding</keyword>
<dbReference type="PANTHER" id="PTHR30349:SF41">
    <property type="entry name" value="INTEGRASE_RECOMBINASE PROTEIN MJ0367-RELATED"/>
    <property type="match status" value="1"/>
</dbReference>
<accession>A0ABV4KTD9</accession>
<dbReference type="RefSeq" id="WP_371708467.1">
    <property type="nucleotide sequence ID" value="NZ_JBFRME010000260.1"/>
</dbReference>
<feature type="region of interest" description="Disordered" evidence="5">
    <location>
        <begin position="404"/>
        <end position="454"/>
    </location>
</feature>
<dbReference type="InterPro" id="IPR002104">
    <property type="entry name" value="Integrase_catalytic"/>
</dbReference>
<comment type="similarity">
    <text evidence="1">Belongs to the 'phage' integrase family.</text>
</comment>
<protein>
    <submittedName>
        <fullName evidence="7">Tyrosine-type recombinase/integrase</fullName>
    </submittedName>
</protein>
<dbReference type="SUPFAM" id="SSF56349">
    <property type="entry name" value="DNA breaking-rejoining enzymes"/>
    <property type="match status" value="1"/>
</dbReference>
<dbReference type="Gene3D" id="1.10.443.10">
    <property type="entry name" value="Intergrase catalytic core"/>
    <property type="match status" value="1"/>
</dbReference>
<dbReference type="PANTHER" id="PTHR30349">
    <property type="entry name" value="PHAGE INTEGRASE-RELATED"/>
    <property type="match status" value="1"/>
</dbReference>
<organism evidence="7 8">
    <name type="scientific">Vibrio atlanticus</name>
    <dbReference type="NCBI Taxonomy" id="693153"/>
    <lineage>
        <taxon>Bacteria</taxon>
        <taxon>Pseudomonadati</taxon>
        <taxon>Pseudomonadota</taxon>
        <taxon>Gammaproteobacteria</taxon>
        <taxon>Vibrionales</taxon>
        <taxon>Vibrionaceae</taxon>
        <taxon>Vibrio</taxon>
    </lineage>
</organism>
<evidence type="ECO:0000256" key="1">
    <source>
        <dbReference type="ARBA" id="ARBA00008857"/>
    </source>
</evidence>
<dbReference type="InterPro" id="IPR050090">
    <property type="entry name" value="Tyrosine_recombinase_XerCD"/>
</dbReference>
<dbReference type="Pfam" id="PF00589">
    <property type="entry name" value="Phage_integrase"/>
    <property type="match status" value="1"/>
</dbReference>
<dbReference type="EMBL" id="JBGOOL010000092">
    <property type="protein sequence ID" value="MEZ8055679.1"/>
    <property type="molecule type" value="Genomic_DNA"/>
</dbReference>
<keyword evidence="8" id="KW-1185">Reference proteome</keyword>
<proteinExistence type="inferred from homology"/>
<evidence type="ECO:0000256" key="4">
    <source>
        <dbReference type="ARBA" id="ARBA00023172"/>
    </source>
</evidence>
<dbReference type="Gene3D" id="1.10.150.130">
    <property type="match status" value="1"/>
</dbReference>
<name>A0ABV4KTD9_9VIBR</name>
<comment type="caution">
    <text evidence="7">The sequence shown here is derived from an EMBL/GenBank/DDBJ whole genome shotgun (WGS) entry which is preliminary data.</text>
</comment>